<dbReference type="EMBL" id="JAEAOA010000334">
    <property type="protein sequence ID" value="KAK3585358.1"/>
    <property type="molecule type" value="Genomic_DNA"/>
</dbReference>
<sequence length="69" mass="8320">MSTVRSPLYLYRYLLRCIRKLPDEAQSHYQHHVRQGFSSHADETDPERIKQIITRAIDDAEWILKKYCK</sequence>
<evidence type="ECO:0000256" key="2">
    <source>
        <dbReference type="ARBA" id="ARBA00026234"/>
    </source>
</evidence>
<evidence type="ECO:0000259" key="3">
    <source>
        <dbReference type="Pfam" id="PF05347"/>
    </source>
</evidence>
<reference evidence="4" key="2">
    <citation type="journal article" date="2021" name="Genome Biol. Evol.">
        <title>Developing a high-quality reference genome for a parasitic bivalve with doubly uniparental inheritance (Bivalvia: Unionida).</title>
        <authorList>
            <person name="Smith C.H."/>
        </authorList>
    </citation>
    <scope>NUCLEOTIDE SEQUENCE</scope>
    <source>
        <strain evidence="4">CHS0354</strain>
        <tissue evidence="4">Mantle</tissue>
    </source>
</reference>
<organism evidence="4 5">
    <name type="scientific">Potamilus streckersoni</name>
    <dbReference type="NCBI Taxonomy" id="2493646"/>
    <lineage>
        <taxon>Eukaryota</taxon>
        <taxon>Metazoa</taxon>
        <taxon>Spiralia</taxon>
        <taxon>Lophotrochozoa</taxon>
        <taxon>Mollusca</taxon>
        <taxon>Bivalvia</taxon>
        <taxon>Autobranchia</taxon>
        <taxon>Heteroconchia</taxon>
        <taxon>Palaeoheterodonta</taxon>
        <taxon>Unionida</taxon>
        <taxon>Unionoidea</taxon>
        <taxon>Unionidae</taxon>
        <taxon>Ambleminae</taxon>
        <taxon>Lampsilini</taxon>
        <taxon>Potamilus</taxon>
    </lineage>
</organism>
<dbReference type="CDD" id="cd20269">
    <property type="entry name" value="Complex1_LYR_LYRM9"/>
    <property type="match status" value="1"/>
</dbReference>
<reference evidence="4" key="1">
    <citation type="journal article" date="2021" name="Genome Biol. Evol.">
        <title>A High-Quality Reference Genome for a Parasitic Bivalve with Doubly Uniparental Inheritance (Bivalvia: Unionida).</title>
        <authorList>
            <person name="Smith C.H."/>
        </authorList>
    </citation>
    <scope>NUCLEOTIDE SEQUENCE</scope>
    <source>
        <strain evidence="4">CHS0354</strain>
    </source>
</reference>
<reference evidence="4" key="3">
    <citation type="submission" date="2023-05" db="EMBL/GenBank/DDBJ databases">
        <authorList>
            <person name="Smith C.H."/>
        </authorList>
    </citation>
    <scope>NUCLEOTIDE SEQUENCE</scope>
    <source>
        <strain evidence="4">CHS0354</strain>
        <tissue evidence="4">Mantle</tissue>
    </source>
</reference>
<evidence type="ECO:0000256" key="1">
    <source>
        <dbReference type="ARBA" id="ARBA00025757"/>
    </source>
</evidence>
<proteinExistence type="inferred from homology"/>
<dbReference type="InterPro" id="IPR052151">
    <property type="entry name" value="Complex_I_LYR"/>
</dbReference>
<dbReference type="PANTHER" id="PTHR47061:SF1">
    <property type="entry name" value="LYR MOTIF-CONTAINING PROTEIN 9"/>
    <property type="match status" value="1"/>
</dbReference>
<comment type="similarity">
    <text evidence="1">Belongs to the complex I LYR family. LYRM9 subfamily.</text>
</comment>
<keyword evidence="5" id="KW-1185">Reference proteome</keyword>
<dbReference type="Pfam" id="PF05347">
    <property type="entry name" value="Complex1_LYR"/>
    <property type="match status" value="1"/>
</dbReference>
<dbReference type="InterPro" id="IPR045291">
    <property type="entry name" value="Complex1_LYR_LYRM9"/>
</dbReference>
<gene>
    <name evidence="4" type="ORF">CHS0354_004631</name>
</gene>
<accession>A0AAE0VP29</accession>
<protein>
    <recommendedName>
        <fullName evidence="2">LYR motif-containing protein 9</fullName>
    </recommendedName>
</protein>
<name>A0AAE0VP29_9BIVA</name>
<dbReference type="PANTHER" id="PTHR47061">
    <property type="entry name" value="LYR MOTIF-CONTAINING PROTEIN 9"/>
    <property type="match status" value="1"/>
</dbReference>
<dbReference type="InterPro" id="IPR008011">
    <property type="entry name" value="Complex1_LYR_dom"/>
</dbReference>
<dbReference type="AlphaFoldDB" id="A0AAE0VP29"/>
<evidence type="ECO:0000313" key="5">
    <source>
        <dbReference type="Proteomes" id="UP001195483"/>
    </source>
</evidence>
<feature type="domain" description="Complex 1 LYR protein" evidence="3">
    <location>
        <begin position="6"/>
        <end position="61"/>
    </location>
</feature>
<dbReference type="Proteomes" id="UP001195483">
    <property type="component" value="Unassembled WGS sequence"/>
</dbReference>
<comment type="caution">
    <text evidence="4">The sequence shown here is derived from an EMBL/GenBank/DDBJ whole genome shotgun (WGS) entry which is preliminary data.</text>
</comment>
<evidence type="ECO:0000313" key="4">
    <source>
        <dbReference type="EMBL" id="KAK3585358.1"/>
    </source>
</evidence>